<dbReference type="OrthoDB" id="675990at2759"/>
<organism evidence="1">
    <name type="scientific">Nicotiana tabacum</name>
    <name type="common">Common tobacco</name>
    <dbReference type="NCBI Taxonomy" id="4097"/>
    <lineage>
        <taxon>Eukaryota</taxon>
        <taxon>Viridiplantae</taxon>
        <taxon>Streptophyta</taxon>
        <taxon>Embryophyta</taxon>
        <taxon>Tracheophyta</taxon>
        <taxon>Spermatophyta</taxon>
        <taxon>Magnoliopsida</taxon>
        <taxon>eudicotyledons</taxon>
        <taxon>Gunneridae</taxon>
        <taxon>Pentapetalae</taxon>
        <taxon>asterids</taxon>
        <taxon>lamiids</taxon>
        <taxon>Solanales</taxon>
        <taxon>Solanaceae</taxon>
        <taxon>Nicotianoideae</taxon>
        <taxon>Nicotianeae</taxon>
        <taxon>Nicotiana</taxon>
    </lineage>
</organism>
<dbReference type="KEGG" id="nta:107814571"/>
<dbReference type="GO" id="GO:0048364">
    <property type="term" value="P:root development"/>
    <property type="evidence" value="ECO:0007669"/>
    <property type="project" value="InterPro"/>
</dbReference>
<feature type="non-terminal residue" evidence="1">
    <location>
        <position position="178"/>
    </location>
</feature>
<gene>
    <name evidence="1" type="primary">LOC107814571</name>
</gene>
<dbReference type="InterPro" id="IPR004320">
    <property type="entry name" value="BPS1_pln"/>
</dbReference>
<dbReference type="PANTHER" id="PTHR47718">
    <property type="entry name" value="OS01G0519700 PROTEIN"/>
    <property type="match status" value="1"/>
</dbReference>
<dbReference type="STRING" id="4097.A0A1S4C2W1"/>
<proteinExistence type="predicted"/>
<dbReference type="PaxDb" id="4097-A0A1S4C2W1"/>
<dbReference type="AlphaFoldDB" id="A0A1S4C2W1"/>
<protein>
    <submittedName>
        <fullName evidence="1">Protein FAR-RED IMPAIRED RESPONSE 1-like</fullName>
    </submittedName>
</protein>
<accession>A0A1S4C2W1</accession>
<sequence>MKEGEAGALLEYFEKRIEDPSFFFPVQLDVDDMITNIFWTNSKMIMDYKISEDMLSFDISYQTNKEYGPLASFVGWNNHRKMFIIKFTFKHTLRVEEELNKLKTLETAVGATTETICYSLLGLEELYKYIDDLNLPITFQALSPCKHEKLVEDLLDKSVRPLDVCGTTKELVSQCKEN</sequence>
<reference evidence="1" key="1">
    <citation type="submission" date="2025-08" db="UniProtKB">
        <authorList>
            <consortium name="RefSeq"/>
        </authorList>
    </citation>
    <scope>IDENTIFICATION</scope>
</reference>
<dbReference type="RefSeq" id="XP_016495497.1">
    <property type="nucleotide sequence ID" value="XM_016640011.1"/>
</dbReference>
<dbReference type="Pfam" id="PF03087">
    <property type="entry name" value="BPS1"/>
    <property type="match status" value="1"/>
</dbReference>
<evidence type="ECO:0000313" key="1">
    <source>
        <dbReference type="RefSeq" id="XP_016495497.1"/>
    </source>
</evidence>
<dbReference type="GO" id="GO:0048367">
    <property type="term" value="P:shoot system development"/>
    <property type="evidence" value="ECO:0007669"/>
    <property type="project" value="InterPro"/>
</dbReference>
<name>A0A1S4C2W1_TOBAC</name>
<dbReference type="PANTHER" id="PTHR47718:SF2">
    <property type="entry name" value="PROTEIN FAR1-RELATED SEQUENCE 5-LIKE"/>
    <property type="match status" value="1"/>
</dbReference>